<evidence type="ECO:0000313" key="5">
    <source>
        <dbReference type="EMBL" id="MCT2042226.1"/>
    </source>
</evidence>
<reference evidence="5 6" key="1">
    <citation type="submission" date="2022-04" db="EMBL/GenBank/DDBJ databases">
        <title>Human microbiome associated bacterial genomes.</title>
        <authorList>
            <person name="Sandstrom S."/>
            <person name="Salamzade R."/>
            <person name="Kalan L.R."/>
        </authorList>
    </citation>
    <scope>NUCLEOTIDE SEQUENCE [LARGE SCALE GENOMIC DNA]</scope>
    <source>
        <strain evidence="6">p3-SID1799</strain>
    </source>
</reference>
<keyword evidence="3" id="KW-0378">Hydrolase</keyword>
<dbReference type="InterPro" id="IPR029062">
    <property type="entry name" value="Class_I_gatase-like"/>
</dbReference>
<evidence type="ECO:0000256" key="4">
    <source>
        <dbReference type="ARBA" id="ARBA00022825"/>
    </source>
</evidence>
<evidence type="ECO:0000256" key="2">
    <source>
        <dbReference type="ARBA" id="ARBA00022670"/>
    </source>
</evidence>
<evidence type="ECO:0000256" key="3">
    <source>
        <dbReference type="ARBA" id="ARBA00022801"/>
    </source>
</evidence>
<evidence type="ECO:0000256" key="1">
    <source>
        <dbReference type="ARBA" id="ARBA00006534"/>
    </source>
</evidence>
<dbReference type="EMBL" id="JALXSQ010000006">
    <property type="protein sequence ID" value="MCT2042226.1"/>
    <property type="molecule type" value="Genomic_DNA"/>
</dbReference>
<organism evidence="5 6">
    <name type="scientific">Pseudoclavibacter albus</name>
    <dbReference type="NCBI Taxonomy" id="272241"/>
    <lineage>
        <taxon>Bacteria</taxon>
        <taxon>Bacillati</taxon>
        <taxon>Actinomycetota</taxon>
        <taxon>Actinomycetes</taxon>
        <taxon>Micrococcales</taxon>
        <taxon>Microbacteriaceae</taxon>
        <taxon>Pseudoclavibacter</taxon>
    </lineage>
</organism>
<keyword evidence="2" id="KW-0645">Protease</keyword>
<keyword evidence="6" id="KW-1185">Reference proteome</keyword>
<dbReference type="Pfam" id="PF03575">
    <property type="entry name" value="Peptidase_S51"/>
    <property type="match status" value="1"/>
</dbReference>
<dbReference type="Gene3D" id="3.40.50.880">
    <property type="match status" value="1"/>
</dbReference>
<comment type="similarity">
    <text evidence="1">Belongs to the peptidase S51 family.</text>
</comment>
<proteinExistence type="inferred from homology"/>
<protein>
    <submittedName>
        <fullName evidence="5">Type 1 glutamine amidotransferase-like domain-containing protein</fullName>
    </submittedName>
</protein>
<dbReference type="InterPro" id="IPR005320">
    <property type="entry name" value="Peptidase_S51"/>
</dbReference>
<keyword evidence="4" id="KW-0720">Serine protease</keyword>
<name>A0ABT2HVN7_9MICO</name>
<gene>
    <name evidence="5" type="ORF">M3D15_02560</name>
</gene>
<dbReference type="SUPFAM" id="SSF52317">
    <property type="entry name" value="Class I glutamine amidotransferase-like"/>
    <property type="match status" value="1"/>
</dbReference>
<sequence>MSVFLHGGGIDDALTAPLERFVAEARARGEGEIAVIVAADGGEVAGFQRAFLERLTTLGAAVREVIVEISEDGAPTREIDLAEVSTATGIVVVGGTVPHFHTVLEPIFHDLRRLVSEGVPYFGSSAGAMLAATQAIVGGWQIGGVQVLRPMWGEGLDEVELRDGIGLIDVTIDSHAVEQGMLTRAIASVEAGLTDAILAIDEHATLVIAEGALEILGTGSVWRVLSGAEGVSVRSDRAA</sequence>
<dbReference type="RefSeq" id="WP_206394648.1">
    <property type="nucleotide sequence ID" value="NZ_JAFDPW010000001.1"/>
</dbReference>
<dbReference type="Proteomes" id="UP001525379">
    <property type="component" value="Unassembled WGS sequence"/>
</dbReference>
<accession>A0ABT2HVN7</accession>
<evidence type="ECO:0000313" key="6">
    <source>
        <dbReference type="Proteomes" id="UP001525379"/>
    </source>
</evidence>
<comment type="caution">
    <text evidence="5">The sequence shown here is derived from an EMBL/GenBank/DDBJ whole genome shotgun (WGS) entry which is preliminary data.</text>
</comment>